<feature type="chain" id="PRO_5045575319" evidence="1">
    <location>
        <begin position="23"/>
        <end position="468"/>
    </location>
</feature>
<keyword evidence="1" id="KW-0732">Signal</keyword>
<protein>
    <submittedName>
        <fullName evidence="3">S41 family peptidase</fullName>
    </submittedName>
</protein>
<evidence type="ECO:0000259" key="2">
    <source>
        <dbReference type="Pfam" id="PF03572"/>
    </source>
</evidence>
<dbReference type="EMBL" id="JBHSBY010000094">
    <property type="protein sequence ID" value="MFC4197006.1"/>
    <property type="molecule type" value="Genomic_DNA"/>
</dbReference>
<evidence type="ECO:0000256" key="1">
    <source>
        <dbReference type="SAM" id="SignalP"/>
    </source>
</evidence>
<accession>A0ABV8NJR8</accession>
<evidence type="ECO:0000313" key="4">
    <source>
        <dbReference type="Proteomes" id="UP001595792"/>
    </source>
</evidence>
<organism evidence="3 4">
    <name type="scientific">Pedobacter jamesrossensis</name>
    <dbReference type="NCBI Taxonomy" id="1908238"/>
    <lineage>
        <taxon>Bacteria</taxon>
        <taxon>Pseudomonadati</taxon>
        <taxon>Bacteroidota</taxon>
        <taxon>Sphingobacteriia</taxon>
        <taxon>Sphingobacteriales</taxon>
        <taxon>Sphingobacteriaceae</taxon>
        <taxon>Pedobacter</taxon>
    </lineage>
</organism>
<gene>
    <name evidence="3" type="ORF">ACFOUY_09880</name>
</gene>
<feature type="domain" description="Tail specific protease" evidence="2">
    <location>
        <begin position="237"/>
        <end position="450"/>
    </location>
</feature>
<feature type="signal peptide" evidence="1">
    <location>
        <begin position="1"/>
        <end position="22"/>
    </location>
</feature>
<evidence type="ECO:0000313" key="3">
    <source>
        <dbReference type="EMBL" id="MFC4197006.1"/>
    </source>
</evidence>
<sequence>MKKTLLFLFIIVILSPFSWAHAQNDCEKELQKLIVVVESDYPGFSEKTKNKIAYNYFKKNLINKSSICNANECLAILKEYLTFFRDGHLFIVDNSSYLQRSKMDKKEIIKPGYNWHKKIINSKDSLEGIWKNEDFKVGIIKTESNSYKALIISARDSYWKPNDILFSLDTNHQGNYHNNDTSYFKDSYTLKNPKTLFFNKTRHYFLKDNANTLDTIEIKNRLDRLLGLYIEKLTPKTTLLKLEKFDYSFVEKIAKLIKDNSQLLEESENLIIDLRGNGGGTTDAFAPLIPYIMTGKTRSMNVEHLITGFLISGIENYSKGLPIDEEHKSQKSELKEKLIYYKENLGKFVLNPGQEKVDVNNYEPIAKSPKKIVFLVDKKVGSSAEALLLLAKQSQKVKVIGTPTQGVLDYANAYISNYSYNGFPLIIPTYRSLRLPDYPIDNIGIQPDIYLDKTVPDWIRFAIGYLEN</sequence>
<dbReference type="SUPFAM" id="SSF52096">
    <property type="entry name" value="ClpP/crotonase"/>
    <property type="match status" value="1"/>
</dbReference>
<keyword evidence="4" id="KW-1185">Reference proteome</keyword>
<dbReference type="Gene3D" id="3.90.226.10">
    <property type="entry name" value="2-enoyl-CoA Hydratase, Chain A, domain 1"/>
    <property type="match status" value="1"/>
</dbReference>
<dbReference type="InterPro" id="IPR005151">
    <property type="entry name" value="Tail-specific_protease"/>
</dbReference>
<dbReference type="Pfam" id="PF03572">
    <property type="entry name" value="Peptidase_S41"/>
    <property type="match status" value="1"/>
</dbReference>
<dbReference type="Proteomes" id="UP001595792">
    <property type="component" value="Unassembled WGS sequence"/>
</dbReference>
<name>A0ABV8NJR8_9SPHI</name>
<dbReference type="RefSeq" id="WP_378960350.1">
    <property type="nucleotide sequence ID" value="NZ_JBHRXC010000016.1"/>
</dbReference>
<comment type="caution">
    <text evidence="3">The sequence shown here is derived from an EMBL/GenBank/DDBJ whole genome shotgun (WGS) entry which is preliminary data.</text>
</comment>
<proteinExistence type="predicted"/>
<dbReference type="InterPro" id="IPR029045">
    <property type="entry name" value="ClpP/crotonase-like_dom_sf"/>
</dbReference>
<reference evidence="4" key="1">
    <citation type="journal article" date="2019" name="Int. J. Syst. Evol. Microbiol.">
        <title>The Global Catalogue of Microorganisms (GCM) 10K type strain sequencing project: providing services to taxonomists for standard genome sequencing and annotation.</title>
        <authorList>
            <consortium name="The Broad Institute Genomics Platform"/>
            <consortium name="The Broad Institute Genome Sequencing Center for Infectious Disease"/>
            <person name="Wu L."/>
            <person name="Ma J."/>
        </authorList>
    </citation>
    <scope>NUCLEOTIDE SEQUENCE [LARGE SCALE GENOMIC DNA]</scope>
    <source>
        <strain evidence="4">CCM 8689</strain>
    </source>
</reference>